<dbReference type="CDD" id="cd23599">
    <property type="entry name" value="TFP_LU_ECD_Cold"/>
    <property type="match status" value="1"/>
</dbReference>
<evidence type="ECO:0000256" key="2">
    <source>
        <dbReference type="ARBA" id="ARBA00023157"/>
    </source>
</evidence>
<gene>
    <name evidence="6" type="ORF">DERP_006339</name>
</gene>
<evidence type="ECO:0000256" key="1">
    <source>
        <dbReference type="ARBA" id="ARBA00022729"/>
    </source>
</evidence>
<feature type="transmembrane region" description="Helical" evidence="4">
    <location>
        <begin position="258"/>
        <end position="276"/>
    </location>
</feature>
<keyword evidence="4" id="KW-0472">Membrane</keyword>
<keyword evidence="2" id="KW-1015">Disulfide bond</keyword>
<sequence length="277" mass="29661">MKFALIIIFFLFSSGINGSRFARPDNYHDIMVLINGRALPAQSAVNLPNILVTNKQTGQEIPLRIGIRKILTGSTENESENHGSGGGGNDHGSGGGGSNNHGSGGGGNDHGSGGGGSNNHGSGGGGSNHGSSGGGSDHDGKNGSNVTFVSSYECYVCKDQDDNNGKCIRTVRTCNLDDNSCMTIVRWGSTPYWDPTGQKQYYISKKCATLSQCQEASKNSSRRCDRIWYNDWECVECCTGDRCNYYVTLGTSTINGNMAVISMSIAAFIILQRYYFR</sequence>
<dbReference type="EMBL" id="NJHN03000099">
    <property type="protein sequence ID" value="KAH9415245.1"/>
    <property type="molecule type" value="Genomic_DNA"/>
</dbReference>
<keyword evidence="1 5" id="KW-0732">Signal</keyword>
<protein>
    <submittedName>
        <fullName evidence="6">Uncharacterized protein</fullName>
    </submittedName>
</protein>
<feature type="region of interest" description="Disordered" evidence="3">
    <location>
        <begin position="75"/>
        <end position="142"/>
    </location>
</feature>
<keyword evidence="7" id="KW-1185">Reference proteome</keyword>
<evidence type="ECO:0000256" key="4">
    <source>
        <dbReference type="SAM" id="Phobius"/>
    </source>
</evidence>
<organism evidence="6 7">
    <name type="scientific">Dermatophagoides pteronyssinus</name>
    <name type="common">European house dust mite</name>
    <dbReference type="NCBI Taxonomy" id="6956"/>
    <lineage>
        <taxon>Eukaryota</taxon>
        <taxon>Metazoa</taxon>
        <taxon>Ecdysozoa</taxon>
        <taxon>Arthropoda</taxon>
        <taxon>Chelicerata</taxon>
        <taxon>Arachnida</taxon>
        <taxon>Acari</taxon>
        <taxon>Acariformes</taxon>
        <taxon>Sarcoptiformes</taxon>
        <taxon>Astigmata</taxon>
        <taxon>Psoroptidia</taxon>
        <taxon>Analgoidea</taxon>
        <taxon>Pyroglyphidae</taxon>
        <taxon>Dermatophagoidinae</taxon>
        <taxon>Dermatophagoides</taxon>
    </lineage>
</organism>
<name>A0ABQ8IYS9_DERPT</name>
<reference evidence="6 7" key="2">
    <citation type="journal article" date="2022" name="Mol. Biol. Evol.">
        <title>Comparative Genomics Reveals Insights into the Divergent Evolution of Astigmatic Mites and Household Pest Adaptations.</title>
        <authorList>
            <person name="Xiong Q."/>
            <person name="Wan A.T."/>
            <person name="Liu X."/>
            <person name="Fung C.S."/>
            <person name="Xiao X."/>
            <person name="Malainual N."/>
            <person name="Hou J."/>
            <person name="Wang L."/>
            <person name="Wang M."/>
            <person name="Yang K.Y."/>
            <person name="Cui Y."/>
            <person name="Leung E.L."/>
            <person name="Nong W."/>
            <person name="Shin S.K."/>
            <person name="Au S.W."/>
            <person name="Jeong K.Y."/>
            <person name="Chew F.T."/>
            <person name="Hui J.H."/>
            <person name="Leung T.F."/>
            <person name="Tungtrongchitr A."/>
            <person name="Zhong N."/>
            <person name="Liu Z."/>
            <person name="Tsui S.K."/>
        </authorList>
    </citation>
    <scope>NUCLEOTIDE SEQUENCE [LARGE SCALE GENOMIC DNA]</scope>
    <source>
        <strain evidence="6">Derp</strain>
    </source>
</reference>
<dbReference type="PANTHER" id="PTHR10036:SF3">
    <property type="entry name" value="PROTEIN SLEEPLESS-RELATED"/>
    <property type="match status" value="1"/>
</dbReference>
<feature type="signal peptide" evidence="5">
    <location>
        <begin position="1"/>
        <end position="18"/>
    </location>
</feature>
<dbReference type="Gene3D" id="2.10.60.10">
    <property type="entry name" value="CD59"/>
    <property type="match status" value="1"/>
</dbReference>
<accession>A0ABQ8IYS9</accession>
<dbReference type="Proteomes" id="UP000887458">
    <property type="component" value="Unassembled WGS sequence"/>
</dbReference>
<reference evidence="6 7" key="1">
    <citation type="journal article" date="2018" name="J. Allergy Clin. Immunol.">
        <title>High-quality assembly of Dermatophagoides pteronyssinus genome and transcriptome reveals a wide range of novel allergens.</title>
        <authorList>
            <person name="Liu X.Y."/>
            <person name="Yang K.Y."/>
            <person name="Wang M.Q."/>
            <person name="Kwok J.S."/>
            <person name="Zeng X."/>
            <person name="Yang Z."/>
            <person name="Xiao X.J."/>
            <person name="Lau C.P."/>
            <person name="Li Y."/>
            <person name="Huang Z.M."/>
            <person name="Ba J.G."/>
            <person name="Yim A.K."/>
            <person name="Ouyang C.Y."/>
            <person name="Ngai S.M."/>
            <person name="Chan T.F."/>
            <person name="Leung E.L."/>
            <person name="Liu L."/>
            <person name="Liu Z.G."/>
            <person name="Tsui S.K."/>
        </authorList>
    </citation>
    <scope>NUCLEOTIDE SEQUENCE [LARGE SCALE GENOMIC DNA]</scope>
    <source>
        <strain evidence="6">Derp</strain>
    </source>
</reference>
<evidence type="ECO:0000313" key="6">
    <source>
        <dbReference type="EMBL" id="KAH9415245.1"/>
    </source>
</evidence>
<dbReference type="PANTHER" id="PTHR10036">
    <property type="entry name" value="CD59 GLYCOPROTEIN"/>
    <property type="match status" value="1"/>
</dbReference>
<keyword evidence="4" id="KW-1133">Transmembrane helix</keyword>
<feature type="compositionally biased region" description="Gly residues" evidence="3">
    <location>
        <begin position="83"/>
        <end position="135"/>
    </location>
</feature>
<evidence type="ECO:0000256" key="5">
    <source>
        <dbReference type="SAM" id="SignalP"/>
    </source>
</evidence>
<proteinExistence type="predicted"/>
<keyword evidence="4" id="KW-0812">Transmembrane</keyword>
<feature type="chain" id="PRO_5045828690" evidence="5">
    <location>
        <begin position="19"/>
        <end position="277"/>
    </location>
</feature>
<evidence type="ECO:0000313" key="7">
    <source>
        <dbReference type="Proteomes" id="UP000887458"/>
    </source>
</evidence>
<evidence type="ECO:0000256" key="3">
    <source>
        <dbReference type="SAM" id="MobiDB-lite"/>
    </source>
</evidence>
<dbReference type="SUPFAM" id="SSF57302">
    <property type="entry name" value="Snake toxin-like"/>
    <property type="match status" value="1"/>
</dbReference>
<dbReference type="InterPro" id="IPR045860">
    <property type="entry name" value="Snake_toxin-like_sf"/>
</dbReference>
<comment type="caution">
    <text evidence="6">The sequence shown here is derived from an EMBL/GenBank/DDBJ whole genome shotgun (WGS) entry which is preliminary data.</text>
</comment>